<dbReference type="EMBL" id="ACYG01000022">
    <property type="protein sequence ID" value="EEV17851.1"/>
    <property type="molecule type" value="Genomic_DNA"/>
</dbReference>
<protein>
    <submittedName>
        <fullName evidence="1">Uncharacterized protein</fullName>
    </submittedName>
</protein>
<reference evidence="1 2" key="1">
    <citation type="submission" date="2009-07" db="EMBL/GenBank/DDBJ databases">
        <authorList>
            <person name="Madupu R."/>
            <person name="Sebastian Y."/>
            <person name="Durkin A.S."/>
            <person name="Torralba M."/>
            <person name="Methe B."/>
            <person name="Sutton G.G."/>
            <person name="Strausberg R.L."/>
            <person name="Nelson K.E."/>
        </authorList>
    </citation>
    <scope>NUCLEOTIDE SEQUENCE [LARGE SCALE GENOMIC DNA]</scope>
    <source>
        <strain evidence="1 2">RM3268</strain>
    </source>
</reference>
<organism evidence="1 2">
    <name type="scientific">Campylobacter gracilis RM3268</name>
    <dbReference type="NCBI Taxonomy" id="553220"/>
    <lineage>
        <taxon>Bacteria</taxon>
        <taxon>Pseudomonadati</taxon>
        <taxon>Campylobacterota</taxon>
        <taxon>Epsilonproteobacteria</taxon>
        <taxon>Campylobacterales</taxon>
        <taxon>Campylobacteraceae</taxon>
        <taxon>Campylobacter</taxon>
    </lineage>
</organism>
<evidence type="ECO:0000313" key="2">
    <source>
        <dbReference type="Proteomes" id="UP000005709"/>
    </source>
</evidence>
<name>C8PH30_9BACT</name>
<dbReference type="Proteomes" id="UP000005709">
    <property type="component" value="Unassembled WGS sequence"/>
</dbReference>
<proteinExistence type="predicted"/>
<dbReference type="AlphaFoldDB" id="C8PH30"/>
<keyword evidence="2" id="KW-1185">Reference proteome</keyword>
<evidence type="ECO:0000313" key="1">
    <source>
        <dbReference type="EMBL" id="EEV17851.1"/>
    </source>
</evidence>
<comment type="caution">
    <text evidence="1">The sequence shown here is derived from an EMBL/GenBank/DDBJ whole genome shotgun (WGS) entry which is preliminary data.</text>
</comment>
<accession>C8PH30</accession>
<sequence length="47" mass="5640">MARRHRRCEFRILKAIIFAPHTENRIKFNERVQFKILNCSAVRAGQI</sequence>
<gene>
    <name evidence="1" type="ORF">CAMGR0001_2218</name>
</gene>